<evidence type="ECO:0000256" key="2">
    <source>
        <dbReference type="SAM" id="SignalP"/>
    </source>
</evidence>
<name>A0A1B7P331_9EURO</name>
<feature type="signal peptide" evidence="2">
    <location>
        <begin position="1"/>
        <end position="28"/>
    </location>
</feature>
<feature type="chain" id="PRO_5008598387" evidence="2">
    <location>
        <begin position="29"/>
        <end position="89"/>
    </location>
</feature>
<keyword evidence="4" id="KW-1185">Reference proteome</keyword>
<evidence type="ECO:0000313" key="4">
    <source>
        <dbReference type="Proteomes" id="UP000091918"/>
    </source>
</evidence>
<dbReference type="EMBL" id="LGUA01000174">
    <property type="protein sequence ID" value="OAX83452.1"/>
    <property type="molecule type" value="Genomic_DNA"/>
</dbReference>
<dbReference type="Proteomes" id="UP000091918">
    <property type="component" value="Unassembled WGS sequence"/>
</dbReference>
<sequence length="89" mass="9553">MRAQRSSSAAGAVIVLLAAAALISNVNGVWTCPSEREPFCCGKYSRVNESSTVLIGKPESPKDPRSSPNSTSDYYCDSRAVGYGLHRQE</sequence>
<protein>
    <submittedName>
        <fullName evidence="3">Uncharacterized protein</fullName>
    </submittedName>
</protein>
<comment type="caution">
    <text evidence="3">The sequence shown here is derived from an EMBL/GenBank/DDBJ whole genome shotgun (WGS) entry which is preliminary data.</text>
</comment>
<dbReference type="AlphaFoldDB" id="A0A1B7P331"/>
<evidence type="ECO:0000313" key="3">
    <source>
        <dbReference type="EMBL" id="OAX83452.1"/>
    </source>
</evidence>
<keyword evidence="2" id="KW-0732">Signal</keyword>
<accession>A0A1B7P331</accession>
<feature type="region of interest" description="Disordered" evidence="1">
    <location>
        <begin position="52"/>
        <end position="89"/>
    </location>
</feature>
<reference evidence="3 4" key="1">
    <citation type="submission" date="2015-07" db="EMBL/GenBank/DDBJ databases">
        <title>Emmonsia species relationships and genome sequence.</title>
        <authorList>
            <person name="Cuomo C.A."/>
            <person name="Schwartz I.S."/>
            <person name="Kenyon C."/>
            <person name="de Hoog G.S."/>
            <person name="Govender N.P."/>
            <person name="Botha A."/>
            <person name="Moreno L."/>
            <person name="de Vries M."/>
            <person name="Munoz J.F."/>
            <person name="Stielow J.B."/>
        </authorList>
    </citation>
    <scope>NUCLEOTIDE SEQUENCE [LARGE SCALE GENOMIC DNA]</scope>
    <source>
        <strain evidence="3 4">CBS 136260</strain>
    </source>
</reference>
<gene>
    <name evidence="3" type="ORF">ACJ72_02185</name>
</gene>
<evidence type="ECO:0000256" key="1">
    <source>
        <dbReference type="SAM" id="MobiDB-lite"/>
    </source>
</evidence>
<proteinExistence type="predicted"/>
<dbReference type="OrthoDB" id="4186362at2759"/>
<organism evidence="3 4">
    <name type="scientific">Emergomyces africanus</name>
    <dbReference type="NCBI Taxonomy" id="1955775"/>
    <lineage>
        <taxon>Eukaryota</taxon>
        <taxon>Fungi</taxon>
        <taxon>Dikarya</taxon>
        <taxon>Ascomycota</taxon>
        <taxon>Pezizomycotina</taxon>
        <taxon>Eurotiomycetes</taxon>
        <taxon>Eurotiomycetidae</taxon>
        <taxon>Onygenales</taxon>
        <taxon>Ajellomycetaceae</taxon>
        <taxon>Emergomyces</taxon>
    </lineage>
</organism>